<sequence>MKNLKVNFFLIAAIAIATVAMSFKMSTTTTVWHYEGLYGTPGDYTDTDNWKIGNQPDNDCALTGETLCEIEVEAANINELKTFMSGETNTSISSIATKRDE</sequence>
<accession>A0ABT4ULA0</accession>
<evidence type="ECO:0000313" key="2">
    <source>
        <dbReference type="EMBL" id="MDA3615616.1"/>
    </source>
</evidence>
<evidence type="ECO:0000313" key="3">
    <source>
        <dbReference type="Proteomes" id="UP001210231"/>
    </source>
</evidence>
<dbReference type="RefSeq" id="WP_407031943.1">
    <property type="nucleotide sequence ID" value="NZ_JAQGEF010000014.1"/>
</dbReference>
<keyword evidence="3" id="KW-1185">Reference proteome</keyword>
<proteinExistence type="predicted"/>
<evidence type="ECO:0000256" key="1">
    <source>
        <dbReference type="SAM" id="SignalP"/>
    </source>
</evidence>
<protein>
    <submittedName>
        <fullName evidence="2">Uncharacterized protein</fullName>
    </submittedName>
</protein>
<dbReference type="Proteomes" id="UP001210231">
    <property type="component" value="Unassembled WGS sequence"/>
</dbReference>
<feature type="signal peptide" evidence="1">
    <location>
        <begin position="1"/>
        <end position="22"/>
    </location>
</feature>
<comment type="caution">
    <text evidence="2">The sequence shown here is derived from an EMBL/GenBank/DDBJ whole genome shotgun (WGS) entry which is preliminary data.</text>
</comment>
<name>A0ABT4ULA0_9BACT</name>
<keyword evidence="1" id="KW-0732">Signal</keyword>
<organism evidence="2 3">
    <name type="scientific">Polluticaenibacter yanchengensis</name>
    <dbReference type="NCBI Taxonomy" id="3014562"/>
    <lineage>
        <taxon>Bacteria</taxon>
        <taxon>Pseudomonadati</taxon>
        <taxon>Bacteroidota</taxon>
        <taxon>Chitinophagia</taxon>
        <taxon>Chitinophagales</taxon>
        <taxon>Chitinophagaceae</taxon>
        <taxon>Polluticaenibacter</taxon>
    </lineage>
</organism>
<gene>
    <name evidence="2" type="ORF">O3P16_12415</name>
</gene>
<feature type="chain" id="PRO_5046782463" evidence="1">
    <location>
        <begin position="23"/>
        <end position="101"/>
    </location>
</feature>
<reference evidence="2 3" key="1">
    <citation type="submission" date="2022-12" db="EMBL/GenBank/DDBJ databases">
        <title>Chitinophagaceae gen. sp. nov., a new member of the family Chitinophagaceae, isolated from soil in a chemical factory.</title>
        <authorList>
            <person name="Ke Z."/>
        </authorList>
    </citation>
    <scope>NUCLEOTIDE SEQUENCE [LARGE SCALE GENOMIC DNA]</scope>
    <source>
        <strain evidence="2 3">LY-5</strain>
    </source>
</reference>
<dbReference type="EMBL" id="JAQGEF010000014">
    <property type="protein sequence ID" value="MDA3615616.1"/>
    <property type="molecule type" value="Genomic_DNA"/>
</dbReference>